<keyword evidence="2" id="KW-1185">Reference proteome</keyword>
<gene>
    <name evidence="1" type="ORF">GBAR_LOCUS22156</name>
</gene>
<dbReference type="EMBL" id="CASHTH010003061">
    <property type="protein sequence ID" value="CAI8039759.1"/>
    <property type="molecule type" value="Genomic_DNA"/>
</dbReference>
<accession>A0AA35X0L7</accession>
<sequence>MLEDGEFTEDGTIDFGEAGTLDFSTIGTGWMGPSAIDGLTHGGISWRVDGGTGPLEGASGIITSNFTVSGSGDVADNQWGVIYVKD</sequence>
<evidence type="ECO:0000313" key="1">
    <source>
        <dbReference type="EMBL" id="CAI8039759.1"/>
    </source>
</evidence>
<protein>
    <submittedName>
        <fullName evidence="1">Uncharacterized protein</fullName>
    </submittedName>
</protein>
<proteinExistence type="predicted"/>
<dbReference type="Proteomes" id="UP001174909">
    <property type="component" value="Unassembled WGS sequence"/>
</dbReference>
<evidence type="ECO:0000313" key="2">
    <source>
        <dbReference type="Proteomes" id="UP001174909"/>
    </source>
</evidence>
<dbReference type="AlphaFoldDB" id="A0AA35X0L7"/>
<name>A0AA35X0L7_GEOBA</name>
<reference evidence="1" key="1">
    <citation type="submission" date="2023-03" db="EMBL/GenBank/DDBJ databases">
        <authorList>
            <person name="Steffen K."/>
            <person name="Cardenas P."/>
        </authorList>
    </citation>
    <scope>NUCLEOTIDE SEQUENCE</scope>
</reference>
<organism evidence="1 2">
    <name type="scientific">Geodia barretti</name>
    <name type="common">Barrett's horny sponge</name>
    <dbReference type="NCBI Taxonomy" id="519541"/>
    <lineage>
        <taxon>Eukaryota</taxon>
        <taxon>Metazoa</taxon>
        <taxon>Porifera</taxon>
        <taxon>Demospongiae</taxon>
        <taxon>Heteroscleromorpha</taxon>
        <taxon>Tetractinellida</taxon>
        <taxon>Astrophorina</taxon>
        <taxon>Geodiidae</taxon>
        <taxon>Geodia</taxon>
    </lineage>
</organism>
<comment type="caution">
    <text evidence="1">The sequence shown here is derived from an EMBL/GenBank/DDBJ whole genome shotgun (WGS) entry which is preliminary data.</text>
</comment>